<dbReference type="Proteomes" id="UP000549343">
    <property type="component" value="Unassembled WGS sequence"/>
</dbReference>
<accession>A0A7W7MZ52</accession>
<dbReference type="Proteomes" id="UP001501427">
    <property type="component" value="Unassembled WGS sequence"/>
</dbReference>
<keyword evidence="6 7" id="KW-0961">Cell wall biogenesis/degradation</keyword>
<comment type="subcellular location">
    <subcellularLocation>
        <location evidence="7">Cell membrane</location>
        <topology evidence="7">Single-pass membrane protein</topology>
    </subcellularLocation>
</comment>
<evidence type="ECO:0000256" key="1">
    <source>
        <dbReference type="ARBA" id="ARBA00022475"/>
    </source>
</evidence>
<keyword evidence="12" id="KW-1185">Reference proteome</keyword>
<evidence type="ECO:0000256" key="8">
    <source>
        <dbReference type="SAM" id="MobiDB-lite"/>
    </source>
</evidence>
<comment type="caution">
    <text evidence="10">The sequence shown here is derived from an EMBL/GenBank/DDBJ whole genome shotgun (WGS) entry which is preliminary data.</text>
</comment>
<dbReference type="NCBIfam" id="TIGR00247">
    <property type="entry name" value="endolytic transglycosylase MltG"/>
    <property type="match status" value="1"/>
</dbReference>
<comment type="catalytic activity">
    <reaction evidence="7">
        <text>a peptidoglycan chain = a peptidoglycan chain with N-acetyl-1,6-anhydromuramyl-[peptide] at the reducing end + a peptidoglycan chain with N-acetylglucosamine at the non-reducing end.</text>
        <dbReference type="EC" id="4.2.2.29"/>
    </reaction>
</comment>
<feature type="region of interest" description="Disordered" evidence="8">
    <location>
        <begin position="1"/>
        <end position="42"/>
    </location>
</feature>
<keyword evidence="5 7" id="KW-0456">Lyase</keyword>
<dbReference type="GO" id="GO:0009252">
    <property type="term" value="P:peptidoglycan biosynthetic process"/>
    <property type="evidence" value="ECO:0007669"/>
    <property type="project" value="UniProtKB-UniRule"/>
</dbReference>
<feature type="compositionally biased region" description="Basic residues" evidence="8">
    <location>
        <begin position="30"/>
        <end position="42"/>
    </location>
</feature>
<dbReference type="EMBL" id="BAAAHD010000069">
    <property type="protein sequence ID" value="GAA0590012.1"/>
    <property type="molecule type" value="Genomic_DNA"/>
</dbReference>
<reference evidence="9 12" key="1">
    <citation type="journal article" date="2019" name="Int. J. Syst. Evol. Microbiol.">
        <title>The Global Catalogue of Microorganisms (GCM) 10K type strain sequencing project: providing services to taxonomists for standard genome sequencing and annotation.</title>
        <authorList>
            <consortium name="The Broad Institute Genomics Platform"/>
            <consortium name="The Broad Institute Genome Sequencing Center for Infectious Disease"/>
            <person name="Wu L."/>
            <person name="Ma J."/>
        </authorList>
    </citation>
    <scope>NUCLEOTIDE SEQUENCE [LARGE SCALE GENOMIC DNA]</scope>
    <source>
        <strain evidence="9 12">JCM 10667</strain>
    </source>
</reference>
<dbReference type="RefSeq" id="WP_184885066.1">
    <property type="nucleotide sequence ID" value="NZ_BAAAHD010000069.1"/>
</dbReference>
<reference evidence="10 11" key="2">
    <citation type="submission" date="2020-08" db="EMBL/GenBank/DDBJ databases">
        <title>Sequencing the genomes of 1000 actinobacteria strains.</title>
        <authorList>
            <person name="Klenk H.-P."/>
        </authorList>
    </citation>
    <scope>NUCLEOTIDE SEQUENCE [LARGE SCALE GENOMIC DNA]</scope>
    <source>
        <strain evidence="10 11">DSM 44772</strain>
    </source>
</reference>
<evidence type="ECO:0000313" key="11">
    <source>
        <dbReference type="Proteomes" id="UP000549343"/>
    </source>
</evidence>
<reference evidence="9" key="3">
    <citation type="submission" date="2023-12" db="EMBL/GenBank/DDBJ databases">
        <authorList>
            <person name="Sun Q."/>
            <person name="Inoue M."/>
        </authorList>
    </citation>
    <scope>NUCLEOTIDE SEQUENCE</scope>
    <source>
        <strain evidence="9">JCM 10667</strain>
    </source>
</reference>
<dbReference type="Gene3D" id="3.30.1490.480">
    <property type="entry name" value="Endolytic murein transglycosylase"/>
    <property type="match status" value="1"/>
</dbReference>
<comment type="function">
    <text evidence="7">Functions as a peptidoglycan terminase that cleaves nascent peptidoglycan strands endolytically to terminate their elongation.</text>
</comment>
<evidence type="ECO:0000256" key="4">
    <source>
        <dbReference type="ARBA" id="ARBA00023136"/>
    </source>
</evidence>
<gene>
    <name evidence="7 9" type="primary">mltG</name>
    <name evidence="10" type="ORF">F4557_004087</name>
    <name evidence="9" type="ORF">GCM10009546_60520</name>
</gene>
<evidence type="ECO:0000256" key="2">
    <source>
        <dbReference type="ARBA" id="ARBA00022692"/>
    </source>
</evidence>
<keyword evidence="4 7" id="KW-0472">Membrane</keyword>
<dbReference type="Pfam" id="PF02618">
    <property type="entry name" value="YceG"/>
    <property type="match status" value="1"/>
</dbReference>
<dbReference type="PANTHER" id="PTHR30518">
    <property type="entry name" value="ENDOLYTIC MUREIN TRANSGLYCOSYLASE"/>
    <property type="match status" value="1"/>
</dbReference>
<evidence type="ECO:0000313" key="12">
    <source>
        <dbReference type="Proteomes" id="UP001501427"/>
    </source>
</evidence>
<evidence type="ECO:0000256" key="7">
    <source>
        <dbReference type="HAMAP-Rule" id="MF_02065"/>
    </source>
</evidence>
<evidence type="ECO:0000256" key="6">
    <source>
        <dbReference type="ARBA" id="ARBA00023316"/>
    </source>
</evidence>
<dbReference type="InterPro" id="IPR003770">
    <property type="entry name" value="MLTG-like"/>
</dbReference>
<dbReference type="GO" id="GO:0071555">
    <property type="term" value="P:cell wall organization"/>
    <property type="evidence" value="ECO:0007669"/>
    <property type="project" value="UniProtKB-KW"/>
</dbReference>
<sequence length="391" mass="42978">MNDLDLFSDPYGDPYGDGRPAPEGRPSRKDQRRTRKVQKRRRRNGRAAALFAMAFLVAVFGTGGVLGYAWLDDKWNPPDYAGQGTGSVTVQIKDGASGAVIGKALEEHEVVKSSRAFVKVFQTETRASSIQPGFYQMRQKMSSAAAMALLLDPKSRADTQITIPEGRRAVEVFELLAKKTGIPVKEFQAAAKKPEGLGLPPYASNRVEGYLFPGRYDLDPNGSAGQILKQMVDRFNKEATSDDLVGKARDAGMKPGTVITLASLIQAEGARPSDLPKVSRVIYNRVEKDMPLQFDSTVVYALGKRTLTVTNEDLKYDSPYNTYKYKGLPPGPIGNPGSAAIEAALKPKDGTWLFFVTTDPDRGITKFASTYEQQLELEKEFRAWQRANPGN</sequence>
<evidence type="ECO:0000256" key="3">
    <source>
        <dbReference type="ARBA" id="ARBA00022989"/>
    </source>
</evidence>
<keyword evidence="2 7" id="KW-0812">Transmembrane</keyword>
<feature type="compositionally biased region" description="Basic and acidic residues" evidence="8">
    <location>
        <begin position="20"/>
        <end position="29"/>
    </location>
</feature>
<dbReference type="GO" id="GO:0005886">
    <property type="term" value="C:plasma membrane"/>
    <property type="evidence" value="ECO:0007669"/>
    <property type="project" value="UniProtKB-SubCell"/>
</dbReference>
<evidence type="ECO:0000313" key="9">
    <source>
        <dbReference type="EMBL" id="GAA0590012.1"/>
    </source>
</evidence>
<proteinExistence type="inferred from homology"/>
<dbReference type="EC" id="4.2.2.29" evidence="7"/>
<organism evidence="10 11">
    <name type="scientific">Actinomadura livida</name>
    <dbReference type="NCBI Taxonomy" id="79909"/>
    <lineage>
        <taxon>Bacteria</taxon>
        <taxon>Bacillati</taxon>
        <taxon>Actinomycetota</taxon>
        <taxon>Actinomycetes</taxon>
        <taxon>Streptosporangiales</taxon>
        <taxon>Thermomonosporaceae</taxon>
        <taxon>Actinomadura</taxon>
    </lineage>
</organism>
<feature type="site" description="Important for catalytic activity" evidence="7">
    <location>
        <position position="268"/>
    </location>
</feature>
<keyword evidence="1 7" id="KW-1003">Cell membrane</keyword>
<evidence type="ECO:0000313" key="10">
    <source>
        <dbReference type="EMBL" id="MBB4775669.1"/>
    </source>
</evidence>
<dbReference type="EMBL" id="JACHMV010000001">
    <property type="protein sequence ID" value="MBB4775669.1"/>
    <property type="molecule type" value="Genomic_DNA"/>
</dbReference>
<dbReference type="GO" id="GO:0008932">
    <property type="term" value="F:lytic endotransglycosylase activity"/>
    <property type="evidence" value="ECO:0007669"/>
    <property type="project" value="UniProtKB-UniRule"/>
</dbReference>
<dbReference type="PANTHER" id="PTHR30518:SF2">
    <property type="entry name" value="ENDOLYTIC MUREIN TRANSGLYCOSYLASE"/>
    <property type="match status" value="1"/>
</dbReference>
<name>A0A7W7MZ52_9ACTN</name>
<dbReference type="CDD" id="cd08010">
    <property type="entry name" value="MltG_like"/>
    <property type="match status" value="1"/>
</dbReference>
<dbReference type="AlphaFoldDB" id="A0A7W7MZ52"/>
<evidence type="ECO:0000256" key="5">
    <source>
        <dbReference type="ARBA" id="ARBA00023239"/>
    </source>
</evidence>
<keyword evidence="3 7" id="KW-1133">Transmembrane helix</keyword>
<comment type="similarity">
    <text evidence="7">Belongs to the transglycosylase MltG family.</text>
</comment>
<feature type="transmembrane region" description="Helical" evidence="7">
    <location>
        <begin position="48"/>
        <end position="71"/>
    </location>
</feature>
<protein>
    <recommendedName>
        <fullName evidence="7">Endolytic murein transglycosylase</fullName>
        <ecNumber evidence="7">4.2.2.29</ecNumber>
    </recommendedName>
    <alternativeName>
        <fullName evidence="7">Peptidoglycan lytic transglycosylase</fullName>
    </alternativeName>
    <alternativeName>
        <fullName evidence="7">Peptidoglycan polymerization terminase</fullName>
    </alternativeName>
</protein>
<dbReference type="HAMAP" id="MF_02065">
    <property type="entry name" value="MltG"/>
    <property type="match status" value="1"/>
</dbReference>